<dbReference type="Pfam" id="PF03401">
    <property type="entry name" value="TctC"/>
    <property type="match status" value="1"/>
</dbReference>
<evidence type="ECO:0000256" key="2">
    <source>
        <dbReference type="SAM" id="SignalP"/>
    </source>
</evidence>
<evidence type="ECO:0000313" key="3">
    <source>
        <dbReference type="EMBL" id="TSH98039.1"/>
    </source>
</evidence>
<dbReference type="InterPro" id="IPR042100">
    <property type="entry name" value="Bug_dom1"/>
</dbReference>
<dbReference type="EMBL" id="VLTJ01000007">
    <property type="protein sequence ID" value="TSH98039.1"/>
    <property type="molecule type" value="Genomic_DNA"/>
</dbReference>
<evidence type="ECO:0000313" key="4">
    <source>
        <dbReference type="Proteomes" id="UP000318405"/>
    </source>
</evidence>
<keyword evidence="2" id="KW-0732">Signal</keyword>
<dbReference type="RefSeq" id="WP_143946921.1">
    <property type="nucleotide sequence ID" value="NZ_BAABMB010000004.1"/>
</dbReference>
<keyword evidence="4" id="KW-1185">Reference proteome</keyword>
<dbReference type="SUPFAM" id="SSF53850">
    <property type="entry name" value="Periplasmic binding protein-like II"/>
    <property type="match status" value="1"/>
</dbReference>
<feature type="chain" id="PRO_5022236703" evidence="2">
    <location>
        <begin position="26"/>
        <end position="324"/>
    </location>
</feature>
<dbReference type="PIRSF" id="PIRSF017082">
    <property type="entry name" value="YflP"/>
    <property type="match status" value="1"/>
</dbReference>
<dbReference type="PANTHER" id="PTHR42928">
    <property type="entry name" value="TRICARBOXYLATE-BINDING PROTEIN"/>
    <property type="match status" value="1"/>
</dbReference>
<accession>A0A556AYL9</accession>
<sequence>MKRLSCLATLSMALAALAPAPAALAFGDKPVKLVVPAPAGGTMDIFARIVSDQLSHEIKQPVIVENRPGAGGAIAVKHLLSQPADGNTLLITVTNILTEVPHVLDGGFDAMTDVKPVAQMARSVMLFIASPQFEADDARGAIDYVKAHPGSVSFASYSQGTASHYAGAILNQKASLDMQHVPFAGSAPALTQVMGNQIPLMFDGSVTSKPLIASGRVKLLGVAYRDRLPEYPEVPTMAELGYPEIDFSNWAGVFASGTTPPELMQKMHATFAKLNASPIMSERYASTGFEIVRAQRTQEQLAGDLRAEFERNAGIVKNFGIQLN</sequence>
<protein>
    <submittedName>
        <fullName evidence="3">Tripartite tricarboxylate transporter substrate binding protein</fullName>
    </submittedName>
</protein>
<comment type="similarity">
    <text evidence="1">Belongs to the UPF0065 (bug) family.</text>
</comment>
<dbReference type="Gene3D" id="3.40.190.10">
    <property type="entry name" value="Periplasmic binding protein-like II"/>
    <property type="match status" value="1"/>
</dbReference>
<dbReference type="Gene3D" id="3.40.190.150">
    <property type="entry name" value="Bordetella uptake gene, domain 1"/>
    <property type="match status" value="1"/>
</dbReference>
<organism evidence="3 4">
    <name type="scientific">Verticiella sediminum</name>
    <dbReference type="NCBI Taxonomy" id="1247510"/>
    <lineage>
        <taxon>Bacteria</taxon>
        <taxon>Pseudomonadati</taxon>
        <taxon>Pseudomonadota</taxon>
        <taxon>Betaproteobacteria</taxon>
        <taxon>Burkholderiales</taxon>
        <taxon>Alcaligenaceae</taxon>
        <taxon>Verticiella</taxon>
    </lineage>
</organism>
<dbReference type="OrthoDB" id="8956376at2"/>
<dbReference type="AlphaFoldDB" id="A0A556AYL9"/>
<dbReference type="InterPro" id="IPR005064">
    <property type="entry name" value="BUG"/>
</dbReference>
<proteinExistence type="inferred from homology"/>
<dbReference type="Proteomes" id="UP000318405">
    <property type="component" value="Unassembled WGS sequence"/>
</dbReference>
<name>A0A556AYL9_9BURK</name>
<comment type="caution">
    <text evidence="3">The sequence shown here is derived from an EMBL/GenBank/DDBJ whole genome shotgun (WGS) entry which is preliminary data.</text>
</comment>
<reference evidence="3 4" key="1">
    <citation type="submission" date="2019-07" db="EMBL/GenBank/DDBJ databases">
        <title>Qingshengfaniella alkalisoli gen. nov., sp. nov., isolated from saline soil.</title>
        <authorList>
            <person name="Xu L."/>
            <person name="Huang X.-X."/>
            <person name="Sun J.-Q."/>
        </authorList>
    </citation>
    <scope>NUCLEOTIDE SEQUENCE [LARGE SCALE GENOMIC DNA]</scope>
    <source>
        <strain evidence="3 4">DSM 27279</strain>
    </source>
</reference>
<dbReference type="PANTHER" id="PTHR42928:SF5">
    <property type="entry name" value="BLR1237 PROTEIN"/>
    <property type="match status" value="1"/>
</dbReference>
<dbReference type="CDD" id="cd07012">
    <property type="entry name" value="PBP2_Bug_TTT"/>
    <property type="match status" value="1"/>
</dbReference>
<evidence type="ECO:0000256" key="1">
    <source>
        <dbReference type="ARBA" id="ARBA00006987"/>
    </source>
</evidence>
<gene>
    <name evidence="3" type="ORF">FOZ76_04430</name>
</gene>
<feature type="signal peptide" evidence="2">
    <location>
        <begin position="1"/>
        <end position="25"/>
    </location>
</feature>